<feature type="domain" description="Fungal lipase-type" evidence="1">
    <location>
        <begin position="145"/>
        <end position="293"/>
    </location>
</feature>
<dbReference type="AlphaFoldDB" id="A0A6C0AX42"/>
<reference evidence="2" key="1">
    <citation type="journal article" date="2020" name="Nature">
        <title>Giant virus diversity and host interactions through global metagenomics.</title>
        <authorList>
            <person name="Schulz F."/>
            <person name="Roux S."/>
            <person name="Paez-Espino D."/>
            <person name="Jungbluth S."/>
            <person name="Walsh D.A."/>
            <person name="Denef V.J."/>
            <person name="McMahon K.D."/>
            <person name="Konstantinidis K.T."/>
            <person name="Eloe-Fadrosh E.A."/>
            <person name="Kyrpides N.C."/>
            <person name="Woyke T."/>
        </authorList>
    </citation>
    <scope>NUCLEOTIDE SEQUENCE</scope>
    <source>
        <strain evidence="2">GVMAG-S-ERX555961-36</strain>
    </source>
</reference>
<evidence type="ECO:0000259" key="1">
    <source>
        <dbReference type="Pfam" id="PF01764"/>
    </source>
</evidence>
<dbReference type="InterPro" id="IPR029058">
    <property type="entry name" value="AB_hydrolase_fold"/>
</dbReference>
<sequence>MSTSNNKIVIRQFSGIPWLYSFFNSSGSILFHVQYLISLAYLSKTNLDFDILHNIYNLRKLINTNNIYDLFPNKTVSVVNNNLYLLGIQITRLAQEDKNIVKNSRYVDTLLYFGPYLKKTCKSGHYHSEITVVRAVHYNHLIVSFPGVSSSDSLTSELRTVFSGYTTDLTKYPGLSGLTDANGDVIKDVFVIRSFIPFITHDSTDDCVDATEDTILTQYIQNETECMFCGYSSGAAKALIKGILYAGKYPNIQFKVYVYALLKVYSNRIADLIDALPNLDVYVFNDTRDPVVSCYNILQMTNCDRYSPLYEDEDPLFVIPYQNELGLTSTKHVTKNTFNLAYINNHLPTHIAALVDKYN</sequence>
<protein>
    <recommendedName>
        <fullName evidence="1">Fungal lipase-type domain-containing protein</fullName>
    </recommendedName>
</protein>
<name>A0A6C0AX42_9ZZZZ</name>
<dbReference type="EMBL" id="MN738765">
    <property type="protein sequence ID" value="QHS83825.1"/>
    <property type="molecule type" value="Genomic_DNA"/>
</dbReference>
<evidence type="ECO:0000313" key="2">
    <source>
        <dbReference type="EMBL" id="QHS83825.1"/>
    </source>
</evidence>
<dbReference type="GO" id="GO:0006629">
    <property type="term" value="P:lipid metabolic process"/>
    <property type="evidence" value="ECO:0007669"/>
    <property type="project" value="InterPro"/>
</dbReference>
<proteinExistence type="predicted"/>
<dbReference type="Pfam" id="PF01764">
    <property type="entry name" value="Lipase_3"/>
    <property type="match status" value="1"/>
</dbReference>
<accession>A0A6C0AX42</accession>
<dbReference type="InterPro" id="IPR002921">
    <property type="entry name" value="Fungal_lipase-type"/>
</dbReference>
<organism evidence="2">
    <name type="scientific">viral metagenome</name>
    <dbReference type="NCBI Taxonomy" id="1070528"/>
    <lineage>
        <taxon>unclassified sequences</taxon>
        <taxon>metagenomes</taxon>
        <taxon>organismal metagenomes</taxon>
    </lineage>
</organism>
<dbReference type="Gene3D" id="3.40.50.1820">
    <property type="entry name" value="alpha/beta hydrolase"/>
    <property type="match status" value="1"/>
</dbReference>